<sequence>MVWQMPPSSNGSNKRFEFEVWDSWGHIINPINSMRKRGCTITMPLQSIRVLDLSRLLPGPFCTMILADFGAEVIKIEEPKYGDYARGYEPKFGHTSVMFHSLNRNKKSVALNLKEEDDQQKFLELVKEADVLVESFRPGVMERLGLHYEVLKEINPRLVYCAITGYGQTGPYAHLPGHDINYISYAGLLHLMGEREGKPIVPSVQVADIGGGAYPAVVGILLALMEREKSGQGQFVDISMMDGVLSWLQATLPNYLMTGEEVKRGEQMLSGGLACYEVYQTKDGRWISVGALEPKFWKVFCETIGKQEYIGKQFVPIDEQYRMKHEIQSIIFTKTLDEWMELFEKVEACVSPVLSFSELEKNPQVQSRKMIQEKQNLKYISNPIKLSRTPGAIQSRAPKLGEHNDVFLKKEE</sequence>
<dbReference type="InterPro" id="IPR023606">
    <property type="entry name" value="CoA-Trfase_III_dom_1_sf"/>
</dbReference>
<keyword evidence="1" id="KW-0808">Transferase</keyword>
<accession>A0ABT2WM99</accession>
<dbReference type="Gene3D" id="3.40.50.10540">
    <property type="entry name" value="Crotonobetainyl-coa:carnitine coa-transferase, domain 1"/>
    <property type="match status" value="1"/>
</dbReference>
<dbReference type="InterPro" id="IPR044855">
    <property type="entry name" value="CoA-Trfase_III_dom3_sf"/>
</dbReference>
<dbReference type="Gene3D" id="3.30.1540.10">
    <property type="entry name" value="formyl-coa transferase, domain 3"/>
    <property type="match status" value="1"/>
</dbReference>
<dbReference type="SUPFAM" id="SSF89796">
    <property type="entry name" value="CoA-transferase family III (CaiB/BaiF)"/>
    <property type="match status" value="1"/>
</dbReference>
<dbReference type="GO" id="GO:0016740">
    <property type="term" value="F:transferase activity"/>
    <property type="evidence" value="ECO:0007669"/>
    <property type="project" value="UniProtKB-KW"/>
</dbReference>
<name>A0ABT2WM99_9BACI</name>
<dbReference type="RefSeq" id="WP_263061984.1">
    <property type="nucleotide sequence ID" value="NZ_JAOUSE010000039.1"/>
</dbReference>
<organism evidence="1 2">
    <name type="scientific">Pallidibacillus thermolactis</name>
    <dbReference type="NCBI Taxonomy" id="251051"/>
    <lineage>
        <taxon>Bacteria</taxon>
        <taxon>Bacillati</taxon>
        <taxon>Bacillota</taxon>
        <taxon>Bacilli</taxon>
        <taxon>Bacillales</taxon>
        <taxon>Bacillaceae</taxon>
        <taxon>Pallidibacillus</taxon>
    </lineage>
</organism>
<comment type="caution">
    <text evidence="1">The sequence shown here is derived from an EMBL/GenBank/DDBJ whole genome shotgun (WGS) entry which is preliminary data.</text>
</comment>
<evidence type="ECO:0000313" key="2">
    <source>
        <dbReference type="Proteomes" id="UP001208656"/>
    </source>
</evidence>
<dbReference type="EMBL" id="JAOUSE010000039">
    <property type="protein sequence ID" value="MCU9595112.1"/>
    <property type="molecule type" value="Genomic_DNA"/>
</dbReference>
<evidence type="ECO:0000313" key="1">
    <source>
        <dbReference type="EMBL" id="MCU9595112.1"/>
    </source>
</evidence>
<dbReference type="Pfam" id="PF02515">
    <property type="entry name" value="CoA_transf_3"/>
    <property type="match status" value="1"/>
</dbReference>
<dbReference type="InterPro" id="IPR050509">
    <property type="entry name" value="CoA-transferase_III"/>
</dbReference>
<dbReference type="Proteomes" id="UP001208656">
    <property type="component" value="Unassembled WGS sequence"/>
</dbReference>
<gene>
    <name evidence="1" type="ORF">OEV82_11755</name>
</gene>
<reference evidence="1 2" key="1">
    <citation type="submission" date="2022-10" db="EMBL/GenBank/DDBJ databases">
        <title>Description of Fervidibacillus gen. nov. in the family Fervidibacillaceae fam. nov. with two species, Fervidibacillus albus sp. nov., and Fervidibacillus halotolerans sp. nov., isolated from tidal flat sediments.</title>
        <authorList>
            <person name="Kwon K.K."/>
            <person name="Yang S.-H."/>
        </authorList>
    </citation>
    <scope>NUCLEOTIDE SEQUENCE [LARGE SCALE GENOMIC DNA]</scope>
    <source>
        <strain evidence="1 2">DSM 23332</strain>
    </source>
</reference>
<dbReference type="PANTHER" id="PTHR48228">
    <property type="entry name" value="SUCCINYL-COA--D-CITRAMALATE COA-TRANSFERASE"/>
    <property type="match status" value="1"/>
</dbReference>
<dbReference type="InterPro" id="IPR003673">
    <property type="entry name" value="CoA-Trfase_fam_III"/>
</dbReference>
<keyword evidence="2" id="KW-1185">Reference proteome</keyword>
<dbReference type="PANTHER" id="PTHR48228:SF5">
    <property type="entry name" value="ALPHA-METHYLACYL-COA RACEMASE"/>
    <property type="match status" value="1"/>
</dbReference>
<proteinExistence type="predicted"/>
<protein>
    <submittedName>
        <fullName evidence="1">CoA transferase</fullName>
    </submittedName>
</protein>